<dbReference type="Proteomes" id="UP000028878">
    <property type="component" value="Unassembled WGS sequence"/>
</dbReference>
<accession>A0A1L1PH80</accession>
<sequence>MPIWKQCGSAKLPRMRRDPDALFKTVLQVIAILGLMGLMAMVFHKAFADVSVLWQQHSGTAFWAELARYLFKNLAG</sequence>
<dbReference type="AlphaFoldDB" id="A0A1L1PH80"/>
<organism evidence="2 3">
    <name type="scientific">Hydrogenophaga intermedia</name>
    <dbReference type="NCBI Taxonomy" id="65786"/>
    <lineage>
        <taxon>Bacteria</taxon>
        <taxon>Pseudomonadati</taxon>
        <taxon>Pseudomonadota</taxon>
        <taxon>Betaproteobacteria</taxon>
        <taxon>Burkholderiales</taxon>
        <taxon>Comamonadaceae</taxon>
        <taxon>Hydrogenophaga</taxon>
    </lineage>
</organism>
<feature type="transmembrane region" description="Helical" evidence="1">
    <location>
        <begin position="21"/>
        <end position="43"/>
    </location>
</feature>
<gene>
    <name evidence="2" type="ORF">BN948_00748</name>
</gene>
<evidence type="ECO:0000313" key="2">
    <source>
        <dbReference type="EMBL" id="CDN86347.1"/>
    </source>
</evidence>
<keyword evidence="3" id="KW-1185">Reference proteome</keyword>
<keyword evidence="1" id="KW-1133">Transmembrane helix</keyword>
<evidence type="ECO:0000313" key="3">
    <source>
        <dbReference type="Proteomes" id="UP000028878"/>
    </source>
</evidence>
<evidence type="ECO:0000256" key="1">
    <source>
        <dbReference type="SAM" id="Phobius"/>
    </source>
</evidence>
<proteinExistence type="predicted"/>
<protein>
    <submittedName>
        <fullName evidence="2">Uncharacterized protein</fullName>
    </submittedName>
</protein>
<dbReference type="EMBL" id="CCAE010000003">
    <property type="protein sequence ID" value="CDN86347.1"/>
    <property type="molecule type" value="Genomic_DNA"/>
</dbReference>
<name>A0A1L1PH80_HYDIT</name>
<keyword evidence="1" id="KW-0812">Transmembrane</keyword>
<reference evidence="3" key="1">
    <citation type="submission" date="2014-02" db="EMBL/GenBank/DDBJ databases">
        <authorList>
            <person name="Gan H."/>
        </authorList>
    </citation>
    <scope>NUCLEOTIDE SEQUENCE [LARGE SCALE GENOMIC DNA]</scope>
    <source>
        <strain evidence="3">S1</strain>
    </source>
</reference>
<reference evidence="3" key="2">
    <citation type="submission" date="2014-11" db="EMBL/GenBank/DDBJ databases">
        <title>Draft genome sequence of Hydrogenophaga intermedia S1.</title>
        <authorList>
            <person name="Gan H.M."/>
            <person name="Chew T.H."/>
            <person name="Stolz A."/>
        </authorList>
    </citation>
    <scope>NUCLEOTIDE SEQUENCE [LARGE SCALE GENOMIC DNA]</scope>
    <source>
        <strain evidence="3">S1</strain>
    </source>
</reference>
<keyword evidence="1" id="KW-0472">Membrane</keyword>